<evidence type="ECO:0000256" key="3">
    <source>
        <dbReference type="ARBA" id="ARBA00022448"/>
    </source>
</evidence>
<dbReference type="PIRSF" id="PIRSF028865">
    <property type="entry name" value="Membrin-2"/>
    <property type="match status" value="1"/>
</dbReference>
<comment type="function">
    <text evidence="12">SNARE required for protein transport between the ER and the Golgi complex.</text>
</comment>
<evidence type="ECO:0000256" key="10">
    <source>
        <dbReference type="ARBA" id="ARBA00037983"/>
    </source>
</evidence>
<evidence type="ECO:0000256" key="9">
    <source>
        <dbReference type="ARBA" id="ARBA00023136"/>
    </source>
</evidence>
<evidence type="ECO:0000256" key="5">
    <source>
        <dbReference type="ARBA" id="ARBA00022892"/>
    </source>
</evidence>
<keyword evidence="4 13" id="KW-0812">Transmembrane</keyword>
<gene>
    <name evidence="16" type="ORF">AO440_004865</name>
    <name evidence="15" type="ORF">AO440_005025</name>
</gene>
<organism evidence="16 17">
    <name type="scientific">Candida glabrata</name>
    <name type="common">Yeast</name>
    <name type="synonym">Torulopsis glabrata</name>
    <dbReference type="NCBI Taxonomy" id="5478"/>
    <lineage>
        <taxon>Eukaryota</taxon>
        <taxon>Fungi</taxon>
        <taxon>Dikarya</taxon>
        <taxon>Ascomycota</taxon>
        <taxon>Saccharomycotina</taxon>
        <taxon>Saccharomycetes</taxon>
        <taxon>Saccharomycetales</taxon>
        <taxon>Saccharomycetaceae</taxon>
        <taxon>Nakaseomyces</taxon>
    </lineage>
</organism>
<dbReference type="GO" id="GO:0000149">
    <property type="term" value="F:SNARE binding"/>
    <property type="evidence" value="ECO:0007669"/>
    <property type="project" value="TreeGrafter"/>
</dbReference>
<dbReference type="GO" id="GO:0048280">
    <property type="term" value="P:vesicle fusion with Golgi apparatus"/>
    <property type="evidence" value="ECO:0007669"/>
    <property type="project" value="EnsemblFungi"/>
</dbReference>
<dbReference type="GO" id="GO:0006886">
    <property type="term" value="P:intracellular protein transport"/>
    <property type="evidence" value="ECO:0007669"/>
    <property type="project" value="EnsemblFungi"/>
</dbReference>
<dbReference type="InterPro" id="IPR027027">
    <property type="entry name" value="GOSR2/Membrin/Bos1"/>
</dbReference>
<dbReference type="GO" id="GO:0031902">
    <property type="term" value="C:late endosome membrane"/>
    <property type="evidence" value="ECO:0007669"/>
    <property type="project" value="TreeGrafter"/>
</dbReference>
<dbReference type="PANTHER" id="PTHR21230:SF1">
    <property type="entry name" value="GOLGI SNAP RECEPTOR COMPLEX MEMBER 2"/>
    <property type="match status" value="1"/>
</dbReference>
<keyword evidence="6 12" id="KW-0653">Protein transport</keyword>
<dbReference type="VEuPathDB" id="FungiDB:GWK60_L17127"/>
<evidence type="ECO:0000256" key="8">
    <source>
        <dbReference type="ARBA" id="ARBA00023034"/>
    </source>
</evidence>
<protein>
    <recommendedName>
        <fullName evidence="11 12">Protein transport protein BOS1</fullName>
    </recommendedName>
</protein>
<reference evidence="16 17" key="1">
    <citation type="submission" date="2015-10" db="EMBL/GenBank/DDBJ databases">
        <title>Draft genomes sequences of Candida glabrata isolates 1A, 1B, 2A, 2B, 3A and 3B.</title>
        <authorList>
            <person name="Haavelsrud O.E."/>
            <person name="Gaustad P."/>
        </authorList>
    </citation>
    <scope>NUCLEOTIDE SEQUENCE [LARGE SCALE GENOMIC DNA]</scope>
    <source>
        <strain evidence="16">910700640</strain>
    </source>
</reference>
<dbReference type="PANTHER" id="PTHR21230">
    <property type="entry name" value="VESICLE TRANSPORT V-SNARE PROTEIN VTI1-RELATED"/>
    <property type="match status" value="1"/>
</dbReference>
<dbReference type="GO" id="GO:0031201">
    <property type="term" value="C:SNARE complex"/>
    <property type="evidence" value="ECO:0007669"/>
    <property type="project" value="EnsemblFungi"/>
</dbReference>
<dbReference type="Pfam" id="PF03908">
    <property type="entry name" value="Sec20"/>
    <property type="match status" value="1"/>
</dbReference>
<dbReference type="GO" id="GO:0012507">
    <property type="term" value="C:ER to Golgi transport vesicle membrane"/>
    <property type="evidence" value="ECO:0007669"/>
    <property type="project" value="EnsemblFungi"/>
</dbReference>
<accession>A0A0W0DAI5</accession>
<sequence>MNALYIHAQKQKTQLQQDIAKFEQDNLTAPISLQGSISATLVAFEKTIEQYKQHFDKRRAGGSNDEEQLDPKYELRLVSLKKDHKDFDAKFKELKQKYNENNARSKLFESPLDAQTGGESVMNQRRTATNDHTSQPGNTSSNYGLPMYDGLKKEQSIFQRGNAQLDMILEMGQQSLDDIMEQNQILLKVQDQMSRSLRTLGVSEETIQTINKRVFKDKLIFILIIFLFLVGVYYVLKWFR</sequence>
<evidence type="ECO:0000256" key="1">
    <source>
        <dbReference type="ARBA" id="ARBA00004163"/>
    </source>
</evidence>
<proteinExistence type="inferred from homology"/>
<evidence type="ECO:0000313" key="17">
    <source>
        <dbReference type="Proteomes" id="UP000054886"/>
    </source>
</evidence>
<evidence type="ECO:0000259" key="14">
    <source>
        <dbReference type="Pfam" id="PF03908"/>
    </source>
</evidence>
<dbReference type="EMBL" id="LLZZ01000122">
    <property type="protein sequence ID" value="KTB02903.1"/>
    <property type="molecule type" value="Genomic_DNA"/>
</dbReference>
<keyword evidence="9 12" id="KW-0472">Membrane</keyword>
<evidence type="ECO:0000256" key="7">
    <source>
        <dbReference type="ARBA" id="ARBA00022989"/>
    </source>
</evidence>
<dbReference type="GO" id="GO:0005789">
    <property type="term" value="C:endoplasmic reticulum membrane"/>
    <property type="evidence" value="ECO:0007669"/>
    <property type="project" value="UniProtKB-SubCell"/>
</dbReference>
<evidence type="ECO:0000256" key="12">
    <source>
        <dbReference type="PIRNR" id="PIRNR028865"/>
    </source>
</evidence>
<dbReference type="VEuPathDB" id="FungiDB:GVI51_L13145"/>
<dbReference type="VEuPathDB" id="FungiDB:CAGL0L13200g"/>
<dbReference type="InterPro" id="IPR056173">
    <property type="entry name" value="Sec20_C"/>
</dbReference>
<evidence type="ECO:0000256" key="2">
    <source>
        <dbReference type="ARBA" id="ARBA00004409"/>
    </source>
</evidence>
<keyword evidence="7 13" id="KW-1133">Transmembrane helix</keyword>
<dbReference type="Proteomes" id="UP000054886">
    <property type="component" value="Unassembled WGS sequence"/>
</dbReference>
<evidence type="ECO:0000256" key="11">
    <source>
        <dbReference type="ARBA" id="ARBA00040957"/>
    </source>
</evidence>
<name>A0A0W0DAI5_CANGB</name>
<evidence type="ECO:0000256" key="4">
    <source>
        <dbReference type="ARBA" id="ARBA00022692"/>
    </source>
</evidence>
<keyword evidence="3 12" id="KW-0813">Transport</keyword>
<comment type="similarity">
    <text evidence="10 12">Belongs to the BOS1 family.</text>
</comment>
<dbReference type="VEuPathDB" id="FungiDB:B1J91_L13200g"/>
<dbReference type="AlphaFoldDB" id="A0A0W0DAI5"/>
<dbReference type="GO" id="GO:0000139">
    <property type="term" value="C:Golgi membrane"/>
    <property type="evidence" value="ECO:0007669"/>
    <property type="project" value="UniProtKB-SubCell"/>
</dbReference>
<evidence type="ECO:0000256" key="13">
    <source>
        <dbReference type="SAM" id="Phobius"/>
    </source>
</evidence>
<feature type="domain" description="Sec20 C-terminal" evidence="14">
    <location>
        <begin position="159"/>
        <end position="237"/>
    </location>
</feature>
<dbReference type="EMBL" id="LLZZ01000146">
    <property type="protein sequence ID" value="KTA99283.1"/>
    <property type="molecule type" value="Genomic_DNA"/>
</dbReference>
<comment type="subcellular location">
    <subcellularLocation>
        <location evidence="1">Endoplasmic reticulum membrane</location>
        <topology evidence="1">Single-pass type IV membrane protein</topology>
    </subcellularLocation>
    <subcellularLocation>
        <location evidence="2">Golgi apparatus membrane</location>
        <topology evidence="2">Single-pass type IV membrane protein</topology>
    </subcellularLocation>
</comment>
<keyword evidence="5" id="KW-0931">ER-Golgi transport</keyword>
<dbReference type="GO" id="GO:0005484">
    <property type="term" value="F:SNAP receptor activity"/>
    <property type="evidence" value="ECO:0007669"/>
    <property type="project" value="EnsemblFungi"/>
</dbReference>
<evidence type="ECO:0000313" key="15">
    <source>
        <dbReference type="EMBL" id="KTA99283.1"/>
    </source>
</evidence>
<dbReference type="GO" id="GO:0006888">
    <property type="term" value="P:endoplasmic reticulum to Golgi vesicle-mediated transport"/>
    <property type="evidence" value="ECO:0007669"/>
    <property type="project" value="EnsemblFungi"/>
</dbReference>
<keyword evidence="8" id="KW-0333">Golgi apparatus</keyword>
<evidence type="ECO:0000313" key="16">
    <source>
        <dbReference type="EMBL" id="KTB02903.1"/>
    </source>
</evidence>
<feature type="transmembrane region" description="Helical" evidence="13">
    <location>
        <begin position="219"/>
        <end position="236"/>
    </location>
</feature>
<comment type="caution">
    <text evidence="16">The sequence shown here is derived from an EMBL/GenBank/DDBJ whole genome shotgun (WGS) entry which is preliminary data.</text>
</comment>
<evidence type="ECO:0000256" key="6">
    <source>
        <dbReference type="ARBA" id="ARBA00022927"/>
    </source>
</evidence>